<protein>
    <submittedName>
        <fullName evidence="1">Uncharacterized protein</fullName>
    </submittedName>
</protein>
<name>A0A4Q9MF86_9APHY</name>
<gene>
    <name evidence="1" type="ORF">BD311DRAFT_764644</name>
</gene>
<dbReference type="OrthoDB" id="2570975at2759"/>
<accession>A0A4Q9MF86</accession>
<sequence>MVRYHPSIWKRRSHEAPGKVDRTWLPRIIFQSAKRCARKAVPTAVLSRLGSHMGEDALSLHPYPHQKPIEPLPPTPLVHPKRWRSLPKSFLKPEMPKIDPARIAIAQPGYAGIPPADVRDGWYFMGYKPLGLYQKLYVDPPKPALNGLGMYNVLMKDLGLVSSATHVFGVYLRMPGWLVRDPVWRQVRTGFRCRRPVLLYPTHSAIWAAHCSRLPPMPPAETRPLKSFRRATDTTQPAWCLRLPIVQVPLPYPPKFFVLMMFVYTHLKCVFIAHLLPCAANSKPMPEDGKVGDECYWTMVHNIAAEYKDMPTVLRLAKNVFGTYQNMCALGMVDDKAWEALNIAWRMVLDVMEILDARQSSESSA</sequence>
<reference evidence="1" key="1">
    <citation type="submission" date="2019-01" db="EMBL/GenBank/DDBJ databases">
        <title>Draft genome sequences of three monokaryotic isolates of the white-rot basidiomycete fungus Dichomitus squalens.</title>
        <authorList>
            <consortium name="DOE Joint Genome Institute"/>
            <person name="Lopez S.C."/>
            <person name="Andreopoulos B."/>
            <person name="Pangilinan J."/>
            <person name="Lipzen A."/>
            <person name="Riley R."/>
            <person name="Ahrendt S."/>
            <person name="Ng V."/>
            <person name="Barry K."/>
            <person name="Daum C."/>
            <person name="Grigoriev I.V."/>
            <person name="Hilden K.S."/>
            <person name="Makela M.R."/>
            <person name="de Vries R.P."/>
        </authorList>
    </citation>
    <scope>NUCLEOTIDE SEQUENCE [LARGE SCALE GENOMIC DNA]</scope>
    <source>
        <strain evidence="1">OM18370.1</strain>
    </source>
</reference>
<dbReference type="EMBL" id="ML143462">
    <property type="protein sequence ID" value="TBU25357.1"/>
    <property type="molecule type" value="Genomic_DNA"/>
</dbReference>
<evidence type="ECO:0000313" key="1">
    <source>
        <dbReference type="EMBL" id="TBU25357.1"/>
    </source>
</evidence>
<proteinExistence type="predicted"/>
<dbReference type="Proteomes" id="UP000292957">
    <property type="component" value="Unassembled WGS sequence"/>
</dbReference>
<dbReference type="AlphaFoldDB" id="A0A4Q9MF86"/>
<organism evidence="1">
    <name type="scientific">Dichomitus squalens</name>
    <dbReference type="NCBI Taxonomy" id="114155"/>
    <lineage>
        <taxon>Eukaryota</taxon>
        <taxon>Fungi</taxon>
        <taxon>Dikarya</taxon>
        <taxon>Basidiomycota</taxon>
        <taxon>Agaricomycotina</taxon>
        <taxon>Agaricomycetes</taxon>
        <taxon>Polyporales</taxon>
        <taxon>Polyporaceae</taxon>
        <taxon>Dichomitus</taxon>
    </lineage>
</organism>